<dbReference type="EMBL" id="UPPP01000078">
    <property type="protein sequence ID" value="VBB07654.1"/>
    <property type="molecule type" value="Genomic_DNA"/>
</dbReference>
<dbReference type="AlphaFoldDB" id="A0A498R815"/>
<dbReference type="Proteomes" id="UP000277811">
    <property type="component" value="Unassembled WGS sequence"/>
</dbReference>
<keyword evidence="3" id="KW-1185">Reference proteome</keyword>
<keyword evidence="1" id="KW-1133">Transmembrane helix</keyword>
<organism evidence="2 3">
    <name type="scientific">Lucifera butyrica</name>
    <dbReference type="NCBI Taxonomy" id="1351585"/>
    <lineage>
        <taxon>Bacteria</taxon>
        <taxon>Bacillati</taxon>
        <taxon>Bacillota</taxon>
        <taxon>Negativicutes</taxon>
        <taxon>Veillonellales</taxon>
        <taxon>Veillonellaceae</taxon>
        <taxon>Lucifera</taxon>
    </lineage>
</organism>
<feature type="transmembrane region" description="Helical" evidence="1">
    <location>
        <begin position="33"/>
        <end position="52"/>
    </location>
</feature>
<evidence type="ECO:0000256" key="1">
    <source>
        <dbReference type="SAM" id="Phobius"/>
    </source>
</evidence>
<sequence length="54" mass="6073">MIDFIYILLGFMGAIKAYSYARWLRQNGNTGGAAGVFFVGLISLVLPVYRMLRQ</sequence>
<protein>
    <submittedName>
        <fullName evidence="2">Uncharacterized protein</fullName>
    </submittedName>
</protein>
<keyword evidence="1" id="KW-0812">Transmembrane</keyword>
<keyword evidence="1" id="KW-0472">Membrane</keyword>
<accession>A0A498R815</accession>
<evidence type="ECO:0000313" key="3">
    <source>
        <dbReference type="Proteomes" id="UP000277811"/>
    </source>
</evidence>
<name>A0A498R815_9FIRM</name>
<reference evidence="2 3" key="1">
    <citation type="submission" date="2018-06" db="EMBL/GenBank/DDBJ databases">
        <authorList>
            <person name="Strepis N."/>
        </authorList>
    </citation>
    <scope>NUCLEOTIDE SEQUENCE [LARGE SCALE GENOMIC DNA]</scope>
    <source>
        <strain evidence="2">LUCI</strain>
    </source>
</reference>
<evidence type="ECO:0000313" key="2">
    <source>
        <dbReference type="EMBL" id="VBB07654.1"/>
    </source>
</evidence>
<dbReference type="RefSeq" id="WP_165866008.1">
    <property type="nucleotide sequence ID" value="NZ_UPPP01000078.1"/>
</dbReference>
<proteinExistence type="predicted"/>
<gene>
    <name evidence="2" type="ORF">LUCI_2919</name>
</gene>